<evidence type="ECO:0000259" key="7">
    <source>
        <dbReference type="Pfam" id="PF25041"/>
    </source>
</evidence>
<dbReference type="HOGENOM" id="CLU_012417_1_1_1"/>
<dbReference type="GeneID" id="20247929"/>
<dbReference type="PANTHER" id="PTHR31057">
    <property type="entry name" value="E3 UFM1-PROTEIN LIGASE 1"/>
    <property type="match status" value="1"/>
</dbReference>
<dbReference type="AlphaFoldDB" id="V4BL95"/>
<dbReference type="InterPro" id="IPR056579">
    <property type="entry name" value="Ufl1_N"/>
</dbReference>
<evidence type="ECO:0000313" key="9">
    <source>
        <dbReference type="Proteomes" id="UP000030746"/>
    </source>
</evidence>
<proteinExistence type="inferred from homology"/>
<feature type="domain" description="E3 UFM1-protein ligase 1-like N-terminal" evidence="5">
    <location>
        <begin position="3"/>
        <end position="274"/>
    </location>
</feature>
<protein>
    <recommendedName>
        <fullName evidence="10">E3 UFM1-protein transferase 1 homolog</fullName>
    </recommendedName>
</protein>
<dbReference type="InterPro" id="IPR056761">
    <property type="entry name" value="Ufl1-like_C"/>
</dbReference>
<reference evidence="8 9" key="1">
    <citation type="journal article" date="2013" name="Nature">
        <title>Insights into bilaterian evolution from three spiralian genomes.</title>
        <authorList>
            <person name="Simakov O."/>
            <person name="Marletaz F."/>
            <person name="Cho S.J."/>
            <person name="Edsinger-Gonzales E."/>
            <person name="Havlak P."/>
            <person name="Hellsten U."/>
            <person name="Kuo D.H."/>
            <person name="Larsson T."/>
            <person name="Lv J."/>
            <person name="Arendt D."/>
            <person name="Savage R."/>
            <person name="Osoegawa K."/>
            <person name="de Jong P."/>
            <person name="Grimwood J."/>
            <person name="Chapman J.A."/>
            <person name="Shapiro H."/>
            <person name="Aerts A."/>
            <person name="Otillar R.P."/>
            <person name="Terry A.Y."/>
            <person name="Boore J.L."/>
            <person name="Grigoriev I.V."/>
            <person name="Lindberg D.R."/>
            <person name="Seaver E.C."/>
            <person name="Weisblat D.A."/>
            <person name="Putnam N.H."/>
            <person name="Rokhsar D.S."/>
        </authorList>
    </citation>
    <scope>NUCLEOTIDE SEQUENCE [LARGE SCALE GENOMIC DNA]</scope>
</reference>
<dbReference type="EMBL" id="KB202619">
    <property type="protein sequence ID" value="ESO89369.1"/>
    <property type="molecule type" value="Genomic_DNA"/>
</dbReference>
<organism evidence="8 9">
    <name type="scientific">Lottia gigantea</name>
    <name type="common">Giant owl limpet</name>
    <dbReference type="NCBI Taxonomy" id="225164"/>
    <lineage>
        <taxon>Eukaryota</taxon>
        <taxon>Metazoa</taxon>
        <taxon>Spiralia</taxon>
        <taxon>Lophotrochozoa</taxon>
        <taxon>Mollusca</taxon>
        <taxon>Gastropoda</taxon>
        <taxon>Patellogastropoda</taxon>
        <taxon>Lottioidea</taxon>
        <taxon>Lottiidae</taxon>
        <taxon>Lottia</taxon>
    </lineage>
</organism>
<dbReference type="OrthoDB" id="10258297at2759"/>
<dbReference type="GO" id="GO:0034976">
    <property type="term" value="P:response to endoplasmic reticulum stress"/>
    <property type="evidence" value="ECO:0007669"/>
    <property type="project" value="TreeGrafter"/>
</dbReference>
<dbReference type="OMA" id="CILHASG"/>
<keyword evidence="2" id="KW-0808">Transferase</keyword>
<dbReference type="Proteomes" id="UP000030746">
    <property type="component" value="Unassembled WGS sequence"/>
</dbReference>
<evidence type="ECO:0000313" key="8">
    <source>
        <dbReference type="EMBL" id="ESO89369.1"/>
    </source>
</evidence>
<dbReference type="InterPro" id="IPR018611">
    <property type="entry name" value="Ufl1"/>
</dbReference>
<dbReference type="GO" id="GO:1990592">
    <property type="term" value="P:protein K69-linked ufmylation"/>
    <property type="evidence" value="ECO:0007669"/>
    <property type="project" value="TreeGrafter"/>
</dbReference>
<accession>V4BL95</accession>
<evidence type="ECO:0000259" key="5">
    <source>
        <dbReference type="Pfam" id="PF09743"/>
    </source>
</evidence>
<dbReference type="Pfam" id="PF25870">
    <property type="entry name" value="WHD_UFL1_5th"/>
    <property type="match status" value="1"/>
</dbReference>
<comment type="similarity">
    <text evidence="1">Belongs to the UFL1 family.</text>
</comment>
<name>V4BL95_LOTGI</name>
<dbReference type="KEGG" id="lgi:LOTGIDRAFT_229220"/>
<evidence type="ECO:0000259" key="6">
    <source>
        <dbReference type="Pfam" id="PF23659"/>
    </source>
</evidence>
<dbReference type="CTD" id="20247929"/>
<keyword evidence="9" id="KW-1185">Reference proteome</keyword>
<dbReference type="Pfam" id="PF23659">
    <property type="entry name" value="UFL1"/>
    <property type="match status" value="1"/>
</dbReference>
<dbReference type="STRING" id="225164.V4BL95"/>
<feature type="domain" description="E3 UFM1-protein ligase-like C-terminal" evidence="7">
    <location>
        <begin position="655"/>
        <end position="762"/>
    </location>
</feature>
<evidence type="ECO:0008006" key="10">
    <source>
        <dbReference type="Google" id="ProtNLM"/>
    </source>
</evidence>
<dbReference type="RefSeq" id="XP_009060395.1">
    <property type="nucleotide sequence ID" value="XM_009062147.1"/>
</dbReference>
<sequence>MADLEAVRREFQEVQLSAAKQKLSERNVVEIVAKLIELNYIDVVYTCDGKEYLTHDEINKEIKEELQVHGGRINLVELQEILNVDLSVIEGQVGKIIKQGTFSLVLGQLIDKTYQNQLAEEVNDKLQEQGYIKIADIVRQYDLPFEFVSKVLISRIGSTIKGRVDKFDRDVIFTEAYVRRMKAKIRGALSAVTSPFTVTAIQNHLGLQENLFTSILEDLIKSSRLCGNLMGNIYTPDIYVKSQNDWVDTFYQQNGYLEYAPLHRLGITEVKEYIKQRFHQEDIVYLSSSCAGKGLQDLVEASVDETLSQDTWLDISTILPSVFTTNDAQQLLTAYLKNHNGAIICGKTIIASEKIITQCHEIFKDRVIKKAKKDALADPKKFAPDEGKGRSSKDDDFVDMKEERREQRRKKAAAGSGSTKSGGGTQGREIKTKSTKKKGGRGRDNDRGGDSDDDNNKPSQVEVIEFLSIEELSEIIRDQPFLRDCPEKLIKEIATQLYRPLNKEYLEVVKSTLSEIVGTTSSVDRKKTHNVLQEKILGLWTNVKLFEKGLKNFKDDTQTQLSKHLLNTVCNDMCNIIVNAVAGDHQMSVQDESTLTNEERLKLIMKLPSKDQVPLTKLHQAVRGKSLDEFFNQFENLCGPEHLGLMLKKPDKKKERQLTFSHRQSLAAQLKDENDPAMTLHLASVILFYTFTQTILDTPGRLVPQIVQFLSTYLDTEKQTILTDFQELVIKSAKLKSSEEEIEDLDSIEKEMKDLLPQVKEIALTTRKSAGGNED</sequence>
<dbReference type="GO" id="GO:0032434">
    <property type="term" value="P:regulation of proteasomal ubiquitin-dependent protein catabolic process"/>
    <property type="evidence" value="ECO:0007669"/>
    <property type="project" value="TreeGrafter"/>
</dbReference>
<dbReference type="Pfam" id="PF09743">
    <property type="entry name" value="E3_UFM1_ligase"/>
    <property type="match status" value="1"/>
</dbReference>
<dbReference type="GO" id="GO:0005789">
    <property type="term" value="C:endoplasmic reticulum membrane"/>
    <property type="evidence" value="ECO:0007669"/>
    <property type="project" value="TreeGrafter"/>
</dbReference>
<gene>
    <name evidence="8" type="ORF">LOTGIDRAFT_229220</name>
</gene>
<evidence type="ECO:0000256" key="1">
    <source>
        <dbReference type="ARBA" id="ARBA00010789"/>
    </source>
</evidence>
<dbReference type="PANTHER" id="PTHR31057:SF0">
    <property type="entry name" value="E3 UFM1-PROTEIN LIGASE 1"/>
    <property type="match status" value="1"/>
</dbReference>
<keyword evidence="3" id="KW-0833">Ubl conjugation pathway</keyword>
<feature type="domain" description="E3 UFM1-protein ligase 1-like" evidence="6">
    <location>
        <begin position="529"/>
        <end position="650"/>
    </location>
</feature>
<feature type="compositionally biased region" description="Basic and acidic residues" evidence="4">
    <location>
        <begin position="441"/>
        <end position="456"/>
    </location>
</feature>
<evidence type="ECO:0000256" key="4">
    <source>
        <dbReference type="SAM" id="MobiDB-lite"/>
    </source>
</evidence>
<dbReference type="InterPro" id="IPR056580">
    <property type="entry name" value="Ufl1_dom"/>
</dbReference>
<evidence type="ECO:0000256" key="2">
    <source>
        <dbReference type="ARBA" id="ARBA00022679"/>
    </source>
</evidence>
<feature type="region of interest" description="Disordered" evidence="4">
    <location>
        <begin position="375"/>
        <end position="459"/>
    </location>
</feature>
<evidence type="ECO:0000256" key="3">
    <source>
        <dbReference type="ARBA" id="ARBA00022786"/>
    </source>
</evidence>
<dbReference type="GO" id="GO:0061666">
    <property type="term" value="F:UFM1 ligase activity"/>
    <property type="evidence" value="ECO:0007669"/>
    <property type="project" value="InterPro"/>
</dbReference>
<feature type="compositionally biased region" description="Basic and acidic residues" evidence="4">
    <location>
        <begin position="375"/>
        <end position="406"/>
    </location>
</feature>
<dbReference type="Pfam" id="PF25041">
    <property type="entry name" value="UFL1_C"/>
    <property type="match status" value="1"/>
</dbReference>